<dbReference type="GO" id="GO:0000976">
    <property type="term" value="F:transcription cis-regulatory region binding"/>
    <property type="evidence" value="ECO:0000250"/>
    <property type="project" value="FlyBase"/>
</dbReference>
<dbReference type="Gene3D" id="3.30.160.60">
    <property type="entry name" value="Classic Zinc Finger"/>
    <property type="match status" value="5"/>
</dbReference>
<dbReference type="Pfam" id="PF00096">
    <property type="entry name" value="zf-C2H2"/>
    <property type="match status" value="5"/>
</dbReference>
<reference evidence="14 16" key="11">
    <citation type="journal article" date="2015" name="Genome Res.">
        <title>The Release 6 reference sequence of the Drosophila melanogaster genome.</title>
        <authorList>
            <person name="Hoskins R.A."/>
            <person name="Carlson J.W."/>
            <person name="Wan K.H."/>
            <person name="Park S."/>
            <person name="Mendez I."/>
            <person name="Galle S.E."/>
            <person name="Booth B.W."/>
            <person name="Pfeiffer B.D."/>
            <person name="George R.A."/>
            <person name="Svirskas R."/>
            <person name="Krzywinski M."/>
            <person name="Schein J."/>
            <person name="Accardo M.C."/>
            <person name="Damia E."/>
            <person name="Messina G."/>
            <person name="Mendez-Lago M."/>
            <person name="de Pablos B."/>
            <person name="Demakova O.V."/>
            <person name="Andreyeva E.N."/>
            <person name="Boldyreva L.V."/>
            <person name="Marra M."/>
            <person name="Carvalho A.B."/>
            <person name="Dimitri P."/>
            <person name="Villasante A."/>
            <person name="Zhimulev I.F."/>
            <person name="Rubin G.M."/>
            <person name="Karpen G.H."/>
            <person name="Celniker S.E."/>
        </authorList>
    </citation>
    <scope>NUCLEOTIDE SEQUENCE [LARGE SCALE GENOMIC DNA]</scope>
    <source>
        <strain evidence="16">Berkeley</strain>
    </source>
</reference>
<accession>M9PFA9</accession>
<dbReference type="SUPFAM" id="SSF57716">
    <property type="entry name" value="Glucocorticoid receptor-like (DNA-binding domain)"/>
    <property type="match status" value="1"/>
</dbReference>
<feature type="domain" description="ZAD" evidence="13">
    <location>
        <begin position="38"/>
        <end position="115"/>
    </location>
</feature>
<evidence type="ECO:0000256" key="3">
    <source>
        <dbReference type="ARBA" id="ARBA00022737"/>
    </source>
</evidence>
<proteinExistence type="predicted"/>
<dbReference type="SMR" id="M9PFA9"/>
<dbReference type="FunCoup" id="M9PFA9">
    <property type="interactions" value="43"/>
</dbReference>
<dbReference type="PANTHER" id="PTHR16515:SF49">
    <property type="entry name" value="GASTRULA ZINC FINGER PROTEIN XLCGF49.1-LIKE-RELATED"/>
    <property type="match status" value="1"/>
</dbReference>
<reference evidence="14 16" key="7">
    <citation type="journal article" date="2007" name="Science">
        <title>The Release 5.1 annotation of Drosophila melanogaster heterochromatin.</title>
        <authorList>
            <person name="Smith C.D."/>
            <person name="Shu S."/>
            <person name="Mungall C.J."/>
            <person name="Karpen G.H."/>
        </authorList>
    </citation>
    <scope>NUCLEOTIDE SEQUENCE [LARGE SCALE GENOMIC DNA]</scope>
    <source>
        <strain evidence="16">Berkeley</strain>
    </source>
</reference>
<feature type="domain" description="C2H2-type" evidence="12">
    <location>
        <begin position="254"/>
        <end position="282"/>
    </location>
</feature>
<dbReference type="VEuPathDB" id="VectorBase:FBgn0036294"/>
<feature type="binding site" evidence="11">
    <location>
        <position position="88"/>
    </location>
    <ligand>
        <name>Zn(2+)</name>
        <dbReference type="ChEBI" id="CHEBI:29105"/>
    </ligand>
</feature>
<dbReference type="OrthoDB" id="2687452at2759"/>
<feature type="domain" description="C2H2-type" evidence="12">
    <location>
        <begin position="287"/>
        <end position="319"/>
    </location>
</feature>
<evidence type="ECO:0000256" key="10">
    <source>
        <dbReference type="PROSITE-ProRule" id="PRU00042"/>
    </source>
</evidence>
<dbReference type="ExpressionAtlas" id="M9PFA9">
    <property type="expression patterns" value="baseline and differential"/>
</dbReference>
<dbReference type="InterPro" id="IPR036236">
    <property type="entry name" value="Znf_C2H2_sf"/>
</dbReference>
<keyword evidence="4 10" id="KW-0863">Zinc-finger</keyword>
<dbReference type="eggNOG" id="KOG1721">
    <property type="taxonomic scope" value="Eukaryota"/>
</dbReference>
<dbReference type="EMBL" id="AE014296">
    <property type="protein sequence ID" value="AGB94460.1"/>
    <property type="molecule type" value="Genomic_DNA"/>
</dbReference>
<evidence type="ECO:0000256" key="11">
    <source>
        <dbReference type="PROSITE-ProRule" id="PRU01263"/>
    </source>
</evidence>
<evidence type="ECO:0000256" key="5">
    <source>
        <dbReference type="ARBA" id="ARBA00022833"/>
    </source>
</evidence>
<feature type="domain" description="C2H2-type" evidence="12">
    <location>
        <begin position="226"/>
        <end position="253"/>
    </location>
</feature>
<dbReference type="OMA" id="TRHQWVH"/>
<dbReference type="RefSeq" id="NP_001261767.1">
    <property type="nucleotide sequence ID" value="NM_001274838.1"/>
</dbReference>
<reference evidence="14 16" key="5">
    <citation type="journal article" date="2002" name="Genome Biol.">
        <title>Heterochromatic sequences in a Drosophila whole-genome shotgun assembly.</title>
        <authorList>
            <person name="Hoskins R.A."/>
            <person name="Smith C.D."/>
            <person name="Carlson J.W."/>
            <person name="Carvalho A.B."/>
            <person name="Halpern A."/>
            <person name="Kaminker J.S."/>
            <person name="Kennedy C."/>
            <person name="Mungall C.J."/>
            <person name="Sullivan B.A."/>
            <person name="Sutton G.G."/>
            <person name="Yasuhara J.C."/>
            <person name="Wakimoto B.T."/>
            <person name="Myers E.W."/>
            <person name="Celniker S.E."/>
            <person name="Rubin G.M."/>
            <person name="Karpen G.H."/>
        </authorList>
    </citation>
    <scope>NUCLEOTIDE SEQUENCE [LARGE SCALE GENOMIC DNA]</scope>
    <source>
        <strain evidence="16">Berkeley</strain>
    </source>
</reference>
<evidence type="ECO:0000256" key="2">
    <source>
        <dbReference type="ARBA" id="ARBA00022723"/>
    </source>
</evidence>
<reference evidence="14 16" key="4">
    <citation type="journal article" date="2002" name="Genome Biol.">
        <title>The transposable elements of the Drosophila melanogaster euchromatin: a genomics perspective.</title>
        <authorList>
            <person name="Kaminker J.S."/>
            <person name="Bergman C.M."/>
            <person name="Kronmiller B."/>
            <person name="Carlson J."/>
            <person name="Svirskas R."/>
            <person name="Patel S."/>
            <person name="Frise E."/>
            <person name="Wheeler D.A."/>
            <person name="Lewis S.E."/>
            <person name="Rubin G.M."/>
            <person name="Ashburner M."/>
            <person name="Celniker S.E."/>
        </authorList>
    </citation>
    <scope>NUCLEOTIDE SEQUENCE [LARGE SCALE GENOMIC DNA]</scope>
    <source>
        <strain evidence="16">Berkeley</strain>
    </source>
</reference>
<evidence type="ECO:0000256" key="7">
    <source>
        <dbReference type="ARBA" id="ARBA00023125"/>
    </source>
</evidence>
<keyword evidence="8" id="KW-0804">Transcription</keyword>
<dbReference type="STRING" id="7227.FBpp0304890"/>
<dbReference type="Pfam" id="PF07776">
    <property type="entry name" value="zf-AD"/>
    <property type="match status" value="1"/>
</dbReference>
<dbReference type="SMART" id="SM00355">
    <property type="entry name" value="ZnF_C2H2"/>
    <property type="match status" value="6"/>
</dbReference>
<feature type="binding site" evidence="11">
    <location>
        <position position="40"/>
    </location>
    <ligand>
        <name>Zn(2+)</name>
        <dbReference type="ChEBI" id="CHEBI:29105"/>
    </ligand>
</feature>
<reference evidence="14 16" key="8">
    <citation type="journal article" date="2007" name="Science">
        <title>Sequence finishing and mapping of Drosophila melanogaster heterochromatin.</title>
        <authorList>
            <person name="Hoskins R.A."/>
            <person name="Carlson J.W."/>
            <person name="Kennedy C."/>
            <person name="Acevedo D."/>
            <person name="Evans-Holm M."/>
            <person name="Frise E."/>
            <person name="Wan K.H."/>
            <person name="Park S."/>
            <person name="Mendez-Lago M."/>
            <person name="Rossi F."/>
            <person name="Villasante A."/>
            <person name="Dimitri P."/>
            <person name="Karpen G.H."/>
            <person name="Celniker S.E."/>
        </authorList>
    </citation>
    <scope>NUCLEOTIDE SEQUENCE [LARGE SCALE GENOMIC DNA]</scope>
    <source>
        <strain evidence="16">Berkeley</strain>
    </source>
</reference>
<keyword evidence="9" id="KW-0539">Nucleus</keyword>
<dbReference type="AlphaFoldDB" id="M9PFA9"/>
<evidence type="ECO:0000313" key="16">
    <source>
        <dbReference type="Proteomes" id="UP000000803"/>
    </source>
</evidence>
<dbReference type="Bgee" id="FBgn0036294">
    <property type="expression patterns" value="Expressed in reticular neuropil associated glial cell (Drosophila) in brain and 53 other cell types or tissues"/>
</dbReference>
<comment type="subcellular location">
    <subcellularLocation>
        <location evidence="1">Nucleus</location>
    </subcellularLocation>
</comment>
<dbReference type="SMART" id="SM00868">
    <property type="entry name" value="zf-AD"/>
    <property type="match status" value="1"/>
</dbReference>
<evidence type="ECO:0000313" key="15">
    <source>
        <dbReference type="FlyBase" id="FBgn0036294"/>
    </source>
</evidence>
<reference evidence="14 16" key="2">
    <citation type="journal article" date="2002" name="Genome Biol.">
        <title>Finishing a whole-genome shotgun: release 3 of the Drosophila melanogaster euchromatic genome sequence.</title>
        <authorList>
            <person name="Celniker S.E."/>
            <person name="Wheeler D.A."/>
            <person name="Kronmiller B."/>
            <person name="Carlson J.W."/>
            <person name="Halpern A."/>
            <person name="Patel S."/>
            <person name="Adams M."/>
            <person name="Champe M."/>
            <person name="Dugan S.P."/>
            <person name="Frise E."/>
            <person name="Hodgson A."/>
            <person name="George R.A."/>
            <person name="Hoskins R.A."/>
            <person name="Laverty T."/>
            <person name="Muzny D.M."/>
            <person name="Nelson C.R."/>
            <person name="Pacleb J.M."/>
            <person name="Park S."/>
            <person name="Pfeiffer B.D."/>
            <person name="Richards S."/>
            <person name="Sodergren E.J."/>
            <person name="Svirskas R."/>
            <person name="Tabor P.E."/>
            <person name="Wan K."/>
            <person name="Stapleton M."/>
            <person name="Sutton G.G."/>
            <person name="Venter C."/>
            <person name="Weinstock G."/>
            <person name="Scherer S.E."/>
            <person name="Myers E.W."/>
            <person name="Gibbs R.A."/>
            <person name="Rubin G.M."/>
        </authorList>
    </citation>
    <scope>NUCLEOTIDE SEQUENCE [LARGE SCALE GENOMIC DNA]</scope>
    <source>
        <strain evidence="16">Berkeley</strain>
    </source>
</reference>
<dbReference type="PROSITE" id="PS50157">
    <property type="entry name" value="ZINC_FINGER_C2H2_2"/>
    <property type="match status" value="6"/>
</dbReference>
<evidence type="ECO:0000256" key="8">
    <source>
        <dbReference type="ARBA" id="ARBA00023163"/>
    </source>
</evidence>
<reference evidence="14 16" key="9">
    <citation type="journal article" date="2015" name="G3 (Bethesda)">
        <title>Gene Model Annotations for Drosophila melanogaster: Impact of High-Throughput Data.</title>
        <authorList>
            <consortium name="FlyBase Consortium"/>
            <person name="Matthews B.B."/>
            <person name="Dos Santos G."/>
            <person name="Crosby M.A."/>
            <person name="Emmert D.B."/>
            <person name="St Pierre S.E."/>
            <person name="Gramates L.S."/>
            <person name="Zhou P."/>
            <person name="Schroeder A.J."/>
            <person name="Falls K."/>
            <person name="Strelets V."/>
            <person name="Russo S.M."/>
            <person name="Gelbart W.M."/>
            <person name="null"/>
        </authorList>
    </citation>
    <scope>NUCLEOTIDE SEQUENCE [LARGE SCALE GENOMIC DNA]</scope>
    <source>
        <strain evidence="16">Berkeley</strain>
    </source>
</reference>
<dbReference type="SUPFAM" id="SSF57667">
    <property type="entry name" value="beta-beta-alpha zinc fingers"/>
    <property type="match status" value="3"/>
</dbReference>
<sequence length="412" mass="46885">MPATMFDSQLSLCAGRIVADSTTTTTSGMDGCDGAKTMICRACLVLLGPQDACHNLDSEQDLASKYYGCTGEDAVRDLPPQLVLKSICECCYQLVQKFHDFQRMCAESLRNFEKLLQDIDIGCHKLEDHTWHDLDTPSESNESTNPEAQSHAPCIAATQEIVSFIWPQVCLPLAVILSRITLGASLEEEVYVIEDESAKQDLGQEKLSISSKLLGARKRRGVRHTLECRICHRGFYKPSLLEAHMQQHEGLRPYTCVHCAKSYARANLLESHLRQMHNNADAARIIYACPSCNKVYTANRSLKYHMRRTHERYHESESPDARHICEECGKCFARKAHLTRHKMVHGSVEGRRYCCECCDRRFYTKENMVDHLLRKHGNKNLLLRCRKCGRIFQNSVELNAHGRKHKAMDVVQ</sequence>
<organism evidence="14 16">
    <name type="scientific">Drosophila melanogaster</name>
    <name type="common">Fruit fly</name>
    <dbReference type="NCBI Taxonomy" id="7227"/>
    <lineage>
        <taxon>Eukaryota</taxon>
        <taxon>Metazoa</taxon>
        <taxon>Ecdysozoa</taxon>
        <taxon>Arthropoda</taxon>
        <taxon>Hexapoda</taxon>
        <taxon>Insecta</taxon>
        <taxon>Pterygota</taxon>
        <taxon>Neoptera</taxon>
        <taxon>Endopterygota</taxon>
        <taxon>Diptera</taxon>
        <taxon>Brachycera</taxon>
        <taxon>Muscomorpha</taxon>
        <taxon>Ephydroidea</taxon>
        <taxon>Drosophilidae</taxon>
        <taxon>Drosophila</taxon>
        <taxon>Sophophora</taxon>
    </lineage>
</organism>
<keyword evidence="3" id="KW-0677">Repeat</keyword>
<evidence type="ECO:0000259" key="13">
    <source>
        <dbReference type="PROSITE" id="PS51915"/>
    </source>
</evidence>
<dbReference type="IntAct" id="M9PFA9">
    <property type="interactions" value="51"/>
</dbReference>
<keyword evidence="16" id="KW-1185">Reference proteome</keyword>
<reference evidence="14 16" key="6">
    <citation type="journal article" date="2005" name="PLoS Comput. Biol.">
        <title>Combined evidence annotation of transposable elements in genome sequences.</title>
        <authorList>
            <person name="Quesneville H."/>
            <person name="Bergman C.M."/>
            <person name="Andrieu O."/>
            <person name="Autard D."/>
            <person name="Nouaud D."/>
            <person name="Ashburner M."/>
            <person name="Anxolabehere D."/>
        </authorList>
    </citation>
    <scope>NUCLEOTIDE SEQUENCE [LARGE SCALE GENOMIC DNA]</scope>
    <source>
        <strain evidence="16">Berkeley</strain>
    </source>
</reference>
<keyword evidence="2 11" id="KW-0479">Metal-binding</keyword>
<reference evidence="14 16" key="10">
    <citation type="journal article" date="2015" name="G3 (Bethesda)">
        <title>Gene Model Annotations for Drosophila melanogaster: The Rule-Benders.</title>
        <authorList>
            <consortium name="FlyBase Consortium"/>
            <person name="Crosby M.A."/>
            <person name="Gramates L.S."/>
            <person name="Dos Santos G."/>
            <person name="Matthews B.B."/>
            <person name="St Pierre S.E."/>
            <person name="Zhou P."/>
            <person name="Schroeder A.J."/>
            <person name="Falls K."/>
            <person name="Emmert D.B."/>
            <person name="Russo S.M."/>
            <person name="Gelbart W.M."/>
            <person name="null"/>
        </authorList>
    </citation>
    <scope>NUCLEOTIDE SEQUENCE [LARGE SCALE GENOMIC DNA]</scope>
    <source>
        <strain evidence="16">Berkeley</strain>
    </source>
</reference>
<dbReference type="PROSITE" id="PS00028">
    <property type="entry name" value="ZINC_FINGER_C2H2_1"/>
    <property type="match status" value="6"/>
</dbReference>
<dbReference type="HOGENOM" id="CLU_795181_0_0_1"/>
<dbReference type="DNASU" id="39428"/>
<dbReference type="GO" id="GO:0008270">
    <property type="term" value="F:zinc ion binding"/>
    <property type="evidence" value="ECO:0007669"/>
    <property type="project" value="UniProtKB-UniRule"/>
</dbReference>
<dbReference type="GO" id="GO:0006355">
    <property type="term" value="P:regulation of DNA-templated transcription"/>
    <property type="evidence" value="ECO:0000250"/>
    <property type="project" value="FlyBase"/>
</dbReference>
<dbReference type="GO" id="GO:0000977">
    <property type="term" value="F:RNA polymerase II transcription regulatory region sequence-specific DNA binding"/>
    <property type="evidence" value="ECO:0000318"/>
    <property type="project" value="GO_Central"/>
</dbReference>
<dbReference type="FunFam" id="3.30.160.60:FF:003465">
    <property type="entry name" value="IP14705p"/>
    <property type="match status" value="1"/>
</dbReference>
<dbReference type="GO" id="GO:0005634">
    <property type="term" value="C:nucleus"/>
    <property type="evidence" value="ECO:0000250"/>
    <property type="project" value="FlyBase"/>
</dbReference>
<reference evidence="14 16" key="3">
    <citation type="journal article" date="2002" name="Genome Biol.">
        <title>Annotation of the Drosophila melanogaster euchromatic genome: a systematic review.</title>
        <authorList>
            <person name="Misra S."/>
            <person name="Crosby M.A."/>
            <person name="Mungall C.J."/>
            <person name="Matthews B.B."/>
            <person name="Campbell K.S."/>
            <person name="Hradecky P."/>
            <person name="Huang Y."/>
            <person name="Kaminker J.S."/>
            <person name="Millburn G.H."/>
            <person name="Prochnik S.E."/>
            <person name="Smith C.D."/>
            <person name="Tupy J.L."/>
            <person name="Whitfied E.J."/>
            <person name="Bayraktaroglu L."/>
            <person name="Berman B.P."/>
            <person name="Bettencourt B.R."/>
            <person name="Celniker S.E."/>
            <person name="de Grey A.D."/>
            <person name="Drysdale R.A."/>
            <person name="Harris N.L."/>
            <person name="Richter J."/>
            <person name="Russo S."/>
            <person name="Schroeder A.J."/>
            <person name="Shu S.Q."/>
            <person name="Stapleton M."/>
            <person name="Yamada C."/>
            <person name="Ashburner M."/>
            <person name="Gelbart W.M."/>
            <person name="Rubin G.M."/>
            <person name="Lewis S.E."/>
        </authorList>
    </citation>
    <scope>GENOME REANNOTATION</scope>
    <source>
        <strain evidence="16">Berkeley</strain>
    </source>
</reference>
<dbReference type="KEGG" id="dme:Dmel_CG10654"/>
<evidence type="ECO:0000256" key="9">
    <source>
        <dbReference type="ARBA" id="ARBA00023242"/>
    </source>
</evidence>
<evidence type="ECO:0000313" key="14">
    <source>
        <dbReference type="EMBL" id="AGB94460.1"/>
    </source>
</evidence>
<dbReference type="GeneID" id="39428"/>
<feature type="binding site" evidence="11">
    <location>
        <position position="43"/>
    </location>
    <ligand>
        <name>Zn(2+)</name>
        <dbReference type="ChEBI" id="CHEBI:29105"/>
    </ligand>
</feature>
<evidence type="ECO:0000256" key="1">
    <source>
        <dbReference type="ARBA" id="ARBA00004123"/>
    </source>
</evidence>
<dbReference type="GO" id="GO:0000981">
    <property type="term" value="F:DNA-binding transcription factor activity, RNA polymerase II-specific"/>
    <property type="evidence" value="ECO:0000318"/>
    <property type="project" value="GO_Central"/>
</dbReference>
<keyword evidence="5 11" id="KW-0862">Zinc</keyword>
<evidence type="ECO:0000259" key="12">
    <source>
        <dbReference type="PROSITE" id="PS50157"/>
    </source>
</evidence>
<dbReference type="InParanoid" id="M9PFA9"/>
<dbReference type="GO" id="GO:0003700">
    <property type="term" value="F:DNA-binding transcription factor activity"/>
    <property type="evidence" value="ECO:0000250"/>
    <property type="project" value="FlyBase"/>
</dbReference>
<feature type="domain" description="C2H2-type" evidence="12">
    <location>
        <begin position="323"/>
        <end position="350"/>
    </location>
</feature>
<feature type="domain" description="C2H2-type" evidence="12">
    <location>
        <begin position="353"/>
        <end position="381"/>
    </location>
</feature>
<dbReference type="FlyBase" id="FBgn0036294">
    <property type="gene designation" value="CG10654"/>
</dbReference>
<keyword evidence="6" id="KW-0805">Transcription regulation</keyword>
<feature type="domain" description="C2H2-type" evidence="12">
    <location>
        <begin position="383"/>
        <end position="405"/>
    </location>
</feature>
<dbReference type="Proteomes" id="UP000000803">
    <property type="component" value="Chromosome 3L"/>
</dbReference>
<name>M9PFA9_DROME</name>
<dbReference type="InterPro" id="IPR012934">
    <property type="entry name" value="Znf_AD"/>
</dbReference>
<evidence type="ECO:0000256" key="6">
    <source>
        <dbReference type="ARBA" id="ARBA00023015"/>
    </source>
</evidence>
<dbReference type="PANTHER" id="PTHR16515">
    <property type="entry name" value="PR DOMAIN ZINC FINGER PROTEIN"/>
    <property type="match status" value="1"/>
</dbReference>
<feature type="binding site" evidence="11">
    <location>
        <position position="91"/>
    </location>
    <ligand>
        <name>Zn(2+)</name>
        <dbReference type="ChEBI" id="CHEBI:29105"/>
    </ligand>
</feature>
<evidence type="ECO:0000256" key="4">
    <source>
        <dbReference type="ARBA" id="ARBA00022771"/>
    </source>
</evidence>
<dbReference type="BioGRID-ORCS" id="39428">
    <property type="hits" value="0 hits in 1 CRISPR screen"/>
</dbReference>
<dbReference type="PROSITE" id="PS51915">
    <property type="entry name" value="ZAD"/>
    <property type="match status" value="1"/>
</dbReference>
<dbReference type="InterPro" id="IPR050331">
    <property type="entry name" value="Zinc_finger"/>
</dbReference>
<gene>
    <name evidence="14" type="primary">Dmel\CG10654</name>
    <name evidence="14 15" type="ORF">CG10654</name>
    <name evidence="14" type="ORF">Dmel_CG10654</name>
</gene>
<dbReference type="GO" id="GO:0006357">
    <property type="term" value="P:regulation of transcription by RNA polymerase II"/>
    <property type="evidence" value="ECO:0000318"/>
    <property type="project" value="GO_Central"/>
</dbReference>
<dbReference type="InterPro" id="IPR013087">
    <property type="entry name" value="Znf_C2H2_type"/>
</dbReference>
<dbReference type="FunFam" id="3.30.160.60:FF:003307">
    <property type="entry name" value="KAISO-like zinc finger protein"/>
    <property type="match status" value="1"/>
</dbReference>
<dbReference type="PaxDb" id="7227-FBpp0304890"/>
<keyword evidence="7" id="KW-0238">DNA-binding</keyword>
<dbReference type="AGR" id="FB:FBgn0036294"/>
<reference evidence="14 16" key="1">
    <citation type="journal article" date="2000" name="Science">
        <title>The genome sequence of Drosophila melanogaster.</title>
        <authorList>
            <person name="Adams M.D."/>
            <person name="Celniker S.E."/>
            <person name="Holt R.A."/>
            <person name="Evans C.A."/>
            <person name="Gocayne J.D."/>
            <person name="Amanatides P.G."/>
            <person name="Scherer S.E."/>
            <person name="Li P.W."/>
            <person name="Hoskins R.A."/>
            <person name="Galle R.F."/>
            <person name="George R.A."/>
            <person name="Lewis S.E."/>
            <person name="Richards S."/>
            <person name="Ashburner M."/>
            <person name="Henderson S.N."/>
            <person name="Sutton G.G."/>
            <person name="Wortman J.R."/>
            <person name="Yandell M.D."/>
            <person name="Zhang Q."/>
            <person name="Chen L.X."/>
            <person name="Brandon R.C."/>
            <person name="Rogers Y.H."/>
            <person name="Blazej R.G."/>
            <person name="Champe M."/>
            <person name="Pfeiffer B.D."/>
            <person name="Wan K.H."/>
            <person name="Doyle C."/>
            <person name="Baxter E.G."/>
            <person name="Helt G."/>
            <person name="Nelson C.R."/>
            <person name="Gabor G.L."/>
            <person name="Abril J.F."/>
            <person name="Agbayani A."/>
            <person name="An H.J."/>
            <person name="Andrews-Pfannkoch C."/>
            <person name="Baldwin D."/>
            <person name="Ballew R.M."/>
            <person name="Basu A."/>
            <person name="Baxendale J."/>
            <person name="Bayraktaroglu L."/>
            <person name="Beasley E.M."/>
            <person name="Beeson K.Y."/>
            <person name="Benos P.V."/>
            <person name="Berman B.P."/>
            <person name="Bhandari D."/>
            <person name="Bolshakov S."/>
            <person name="Borkova D."/>
            <person name="Botchan M.R."/>
            <person name="Bouck J."/>
            <person name="Brokstein P."/>
            <person name="Brottier P."/>
            <person name="Burtis K.C."/>
            <person name="Busam D.A."/>
            <person name="Butler H."/>
            <person name="Cadieu E."/>
            <person name="Center A."/>
            <person name="Chandra I."/>
            <person name="Cherry J.M."/>
            <person name="Cawley S."/>
            <person name="Dahlke C."/>
            <person name="Davenport L.B."/>
            <person name="Davies P."/>
            <person name="de Pablos B."/>
            <person name="Delcher A."/>
            <person name="Deng Z."/>
            <person name="Mays A.D."/>
            <person name="Dew I."/>
            <person name="Dietz S.M."/>
            <person name="Dodson K."/>
            <person name="Doup L.E."/>
            <person name="Downes M."/>
            <person name="Dugan-Rocha S."/>
            <person name="Dunkov B.C."/>
            <person name="Dunn P."/>
            <person name="Durbin K.J."/>
            <person name="Evangelista C.C."/>
            <person name="Ferraz C."/>
            <person name="Ferriera S."/>
            <person name="Fleischmann W."/>
            <person name="Fosler C."/>
            <person name="Gabrielian A.E."/>
            <person name="Garg N.S."/>
            <person name="Gelbart W.M."/>
            <person name="Glasser K."/>
            <person name="Glodek A."/>
            <person name="Gong F."/>
            <person name="Gorrell J.H."/>
            <person name="Gu Z."/>
            <person name="Guan P."/>
            <person name="Harris M."/>
            <person name="Harris N.L."/>
            <person name="Harvey D."/>
            <person name="Heiman T.J."/>
            <person name="Hernandez J.R."/>
            <person name="Houck J."/>
            <person name="Hostin D."/>
            <person name="Houston K.A."/>
            <person name="Howland T.J."/>
            <person name="Wei M.H."/>
            <person name="Ibegwam C."/>
            <person name="Jalali M."/>
            <person name="Kalush F."/>
            <person name="Karpen G.H."/>
            <person name="Ke Z."/>
            <person name="Kennison J.A."/>
            <person name="Ketchum K.A."/>
            <person name="Kimmel B.E."/>
            <person name="Kodira C.D."/>
            <person name="Kraft C."/>
            <person name="Kravitz S."/>
            <person name="Kulp D."/>
            <person name="Lai Z."/>
            <person name="Lasko P."/>
            <person name="Lei Y."/>
            <person name="Levitsky A.A."/>
            <person name="Li J."/>
            <person name="Li Z."/>
            <person name="Liang Y."/>
            <person name="Lin X."/>
            <person name="Liu X."/>
            <person name="Mattei B."/>
            <person name="McIntosh T.C."/>
            <person name="McLeod M.P."/>
            <person name="McPherson D."/>
            <person name="Merkulov G."/>
            <person name="Milshina N.V."/>
            <person name="Mobarry C."/>
            <person name="Morris J."/>
            <person name="Moshrefi A."/>
            <person name="Mount S.M."/>
            <person name="Moy M."/>
            <person name="Murphy B."/>
            <person name="Murphy L."/>
            <person name="Muzny D.M."/>
            <person name="Nelson D.L."/>
            <person name="Nelson D.R."/>
            <person name="Nelson K.A."/>
            <person name="Nixon K."/>
            <person name="Nusskern D.R."/>
            <person name="Pacleb J.M."/>
            <person name="Palazzolo M."/>
            <person name="Pittman G.S."/>
            <person name="Pan S."/>
            <person name="Pollard J."/>
            <person name="Puri V."/>
            <person name="Reese M.G."/>
            <person name="Reinert K."/>
            <person name="Remington K."/>
            <person name="Saunders R.D."/>
            <person name="Scheeler F."/>
            <person name="Shen H."/>
            <person name="Shue B.C."/>
            <person name="Siden-Kiamos I."/>
            <person name="Simpson M."/>
            <person name="Skupski M.P."/>
            <person name="Smith T."/>
            <person name="Spier E."/>
            <person name="Spradling A.C."/>
            <person name="Stapleton M."/>
            <person name="Strong R."/>
            <person name="Sun E."/>
            <person name="Svirskas R."/>
            <person name="Tector C."/>
            <person name="Turner R."/>
            <person name="Venter E."/>
            <person name="Wang A.H."/>
            <person name="Wang X."/>
            <person name="Wang Z.Y."/>
            <person name="Wassarman D.A."/>
            <person name="Weinstock G.M."/>
            <person name="Weissenbach J."/>
            <person name="Williams S.M."/>
            <person name="WoodageT"/>
            <person name="Worley K.C."/>
            <person name="Wu D."/>
            <person name="Yang S."/>
            <person name="Yao Q.A."/>
            <person name="Ye J."/>
            <person name="Yeh R.F."/>
            <person name="Zaveri J.S."/>
            <person name="Zhan M."/>
            <person name="Zhang G."/>
            <person name="Zhao Q."/>
            <person name="Zheng L."/>
            <person name="Zheng X.H."/>
            <person name="Zhong F.N."/>
            <person name="Zhong W."/>
            <person name="Zhou X."/>
            <person name="Zhu S."/>
            <person name="Zhu X."/>
            <person name="Smith H.O."/>
            <person name="Gibbs R.A."/>
            <person name="Myers E.W."/>
            <person name="Rubin G.M."/>
            <person name="Venter J.C."/>
        </authorList>
    </citation>
    <scope>NUCLEOTIDE SEQUENCE [LARGE SCALE GENOMIC DNA]</scope>
    <source>
        <strain evidence="16">Berkeley</strain>
    </source>
</reference>
<protein>
    <submittedName>
        <fullName evidence="14">Uncharacterized protein, isoform B</fullName>
    </submittedName>
</protein>